<reference evidence="3 4" key="1">
    <citation type="submission" date="2021-03" db="EMBL/GenBank/DDBJ databases">
        <title>Novel species identification of genus Shewanella.</title>
        <authorList>
            <person name="Liu G."/>
            <person name="Zhang Q."/>
        </authorList>
    </citation>
    <scope>NUCLEOTIDE SEQUENCE [LARGE SCALE GENOMIC DNA]</scope>
    <source>
        <strain evidence="3 4">FJAT-53726</strain>
    </source>
</reference>
<protein>
    <submittedName>
        <fullName evidence="3">Uncharacterized protein</fullName>
    </submittedName>
</protein>
<keyword evidence="2" id="KW-1133">Transmembrane helix</keyword>
<dbReference type="AlphaFoldDB" id="A0A974XND2"/>
<dbReference type="Proteomes" id="UP000663281">
    <property type="component" value="Chromosome"/>
</dbReference>
<evidence type="ECO:0000313" key="3">
    <source>
        <dbReference type="EMBL" id="QSX31600.1"/>
    </source>
</evidence>
<dbReference type="EMBL" id="CP071504">
    <property type="protein sequence ID" value="QSX31600.1"/>
    <property type="molecule type" value="Genomic_DNA"/>
</dbReference>
<proteinExistence type="predicted"/>
<keyword evidence="2" id="KW-0472">Membrane</keyword>
<feature type="transmembrane region" description="Helical" evidence="2">
    <location>
        <begin position="115"/>
        <end position="136"/>
    </location>
</feature>
<feature type="compositionally biased region" description="Low complexity" evidence="1">
    <location>
        <begin position="233"/>
        <end position="248"/>
    </location>
</feature>
<evidence type="ECO:0000313" key="4">
    <source>
        <dbReference type="Proteomes" id="UP000663281"/>
    </source>
</evidence>
<keyword evidence="4" id="KW-1185">Reference proteome</keyword>
<accession>A0A974XND2</accession>
<feature type="region of interest" description="Disordered" evidence="1">
    <location>
        <begin position="225"/>
        <end position="254"/>
    </location>
</feature>
<evidence type="ECO:0000256" key="2">
    <source>
        <dbReference type="SAM" id="Phobius"/>
    </source>
</evidence>
<dbReference type="KEGG" id="scyp:JYB88_08290"/>
<keyword evidence="2" id="KW-0812">Transmembrane</keyword>
<evidence type="ECO:0000256" key="1">
    <source>
        <dbReference type="SAM" id="MobiDB-lite"/>
    </source>
</evidence>
<name>A0A974XND2_9GAMM</name>
<feature type="compositionally biased region" description="Basic and acidic residues" evidence="1">
    <location>
        <begin position="191"/>
        <end position="211"/>
    </location>
</feature>
<feature type="region of interest" description="Disordered" evidence="1">
    <location>
        <begin position="187"/>
        <end position="211"/>
    </location>
</feature>
<dbReference type="RefSeq" id="WP_207326098.1">
    <property type="nucleotide sequence ID" value="NZ_CP071504.1"/>
</dbReference>
<sequence>MRTSEFGLIKDDIEAEIEADTVLLAEHLPADRLSPGSNRHIAFASEPEPVNGPILNPAVLNATLLPMAIGGDEPEPLHPVPLHPEHALPDLQQEAEAQGPGEAKPAVKIFGKGQLLAFAVLALLLHLGIVALLSTFNGQIPQSLSKPQPKPAALKSYLYVAPPAPVIAELPPEPSAPLPNEAQVEPIQAEAKPEVETEPKPDPKPKLETKKAAQIVTQVEELVQEQEPLPEAEQEKQAGQAAAQNQFARTPVDAQPKLDFSTSASRFIAKQNTQALAASGQEYADRKTTPGGMSEMLPDMEVLEVPNADDIYKPSTLDHRLDPNRIIKKGDTCYRIVKVPTPLNPHAENPGFPFNCGGDKVKQAIKEGINRHLERMGRKINR</sequence>
<gene>
    <name evidence="3" type="ORF">JYB88_08290</name>
</gene>
<organism evidence="3 4">
    <name type="scientific">Shewanella cyperi</name>
    <dbReference type="NCBI Taxonomy" id="2814292"/>
    <lineage>
        <taxon>Bacteria</taxon>
        <taxon>Pseudomonadati</taxon>
        <taxon>Pseudomonadota</taxon>
        <taxon>Gammaproteobacteria</taxon>
        <taxon>Alteromonadales</taxon>
        <taxon>Shewanellaceae</taxon>
        <taxon>Shewanella</taxon>
    </lineage>
</organism>